<feature type="transmembrane region" description="Helical" evidence="1">
    <location>
        <begin position="32"/>
        <end position="51"/>
    </location>
</feature>
<evidence type="ECO:0000313" key="3">
    <source>
        <dbReference type="Proteomes" id="UP001171620"/>
    </source>
</evidence>
<evidence type="ECO:0000256" key="1">
    <source>
        <dbReference type="SAM" id="Phobius"/>
    </source>
</evidence>
<gene>
    <name evidence="2" type="ORF">QZM33_31180</name>
</gene>
<reference evidence="2" key="1">
    <citation type="submission" date="2023-07" db="EMBL/GenBank/DDBJ databases">
        <title>A collection of bacterial strains from the Burkholderia cepacia Research Laboratory and Repository.</title>
        <authorList>
            <person name="Lipuma J."/>
            <person name="Spilker T."/>
            <person name="Caverly L."/>
        </authorList>
    </citation>
    <scope>NUCLEOTIDE SEQUENCE</scope>
    <source>
        <strain evidence="2">AU44268</strain>
    </source>
</reference>
<dbReference type="RefSeq" id="WP_117337787.1">
    <property type="nucleotide sequence ID" value="NZ_JAUJRV010000046.1"/>
</dbReference>
<name>A0AAW7TCT2_BURVI</name>
<feature type="transmembrane region" description="Helical" evidence="1">
    <location>
        <begin position="57"/>
        <end position="76"/>
    </location>
</feature>
<keyword evidence="1" id="KW-0812">Transmembrane</keyword>
<proteinExistence type="predicted"/>
<protein>
    <submittedName>
        <fullName evidence="2">Uncharacterized protein</fullName>
    </submittedName>
</protein>
<keyword evidence="1" id="KW-1133">Transmembrane helix</keyword>
<dbReference type="EMBL" id="JAUJRV010000046">
    <property type="protein sequence ID" value="MDN7799404.1"/>
    <property type="molecule type" value="Genomic_DNA"/>
</dbReference>
<accession>A0AAW7TCT2</accession>
<comment type="caution">
    <text evidence="2">The sequence shown here is derived from an EMBL/GenBank/DDBJ whole genome shotgun (WGS) entry which is preliminary data.</text>
</comment>
<dbReference type="AlphaFoldDB" id="A0AAW7TCT2"/>
<dbReference type="Proteomes" id="UP001171620">
    <property type="component" value="Unassembled WGS sequence"/>
</dbReference>
<evidence type="ECO:0000313" key="2">
    <source>
        <dbReference type="EMBL" id="MDN7799404.1"/>
    </source>
</evidence>
<sequence>METTMSNRAARRKRREAERKQAAIRLRGETKLMGLSIAITSVLAFVLANLVPDLPHGPVAFLTFGAVTTLLVAGWIRYDADRAFRFAAEGRYLGFEGDPPRVISIAQDCPKRWLVLLHIELNPNLISRTPSI</sequence>
<organism evidence="2 3">
    <name type="scientific">Burkholderia vietnamiensis</name>
    <dbReference type="NCBI Taxonomy" id="60552"/>
    <lineage>
        <taxon>Bacteria</taxon>
        <taxon>Pseudomonadati</taxon>
        <taxon>Pseudomonadota</taxon>
        <taxon>Betaproteobacteria</taxon>
        <taxon>Burkholderiales</taxon>
        <taxon>Burkholderiaceae</taxon>
        <taxon>Burkholderia</taxon>
        <taxon>Burkholderia cepacia complex</taxon>
    </lineage>
</organism>
<keyword evidence="1" id="KW-0472">Membrane</keyword>